<accession>A0A7J7MVX4</accession>
<name>A0A7J7MVX4_9MAGN</name>
<gene>
    <name evidence="3" type="ORF">GIB67_042075</name>
</gene>
<dbReference type="PANTHER" id="PTHR11206">
    <property type="entry name" value="MULTIDRUG RESISTANCE PROTEIN"/>
    <property type="match status" value="1"/>
</dbReference>
<feature type="transmembrane region" description="Helical" evidence="2">
    <location>
        <begin position="169"/>
        <end position="188"/>
    </location>
</feature>
<keyword evidence="4" id="KW-1185">Reference proteome</keyword>
<comment type="similarity">
    <text evidence="1">Belongs to the multi antimicrobial extrusion (MATE) (TC 2.A.66.1) family.</text>
</comment>
<dbReference type="GO" id="GO:0015297">
    <property type="term" value="F:antiporter activity"/>
    <property type="evidence" value="ECO:0007669"/>
    <property type="project" value="InterPro"/>
</dbReference>
<protein>
    <submittedName>
        <fullName evidence="3">Uncharacterized protein</fullName>
    </submittedName>
</protein>
<evidence type="ECO:0000313" key="3">
    <source>
        <dbReference type="EMBL" id="KAF6158994.1"/>
    </source>
</evidence>
<feature type="transmembrane region" description="Helical" evidence="2">
    <location>
        <begin position="194"/>
        <end position="217"/>
    </location>
</feature>
<keyword evidence="2" id="KW-0812">Transmembrane</keyword>
<keyword evidence="2" id="KW-1133">Transmembrane helix</keyword>
<evidence type="ECO:0000313" key="4">
    <source>
        <dbReference type="Proteomes" id="UP000541444"/>
    </source>
</evidence>
<dbReference type="Pfam" id="PF01554">
    <property type="entry name" value="MatE"/>
    <property type="match status" value="1"/>
</dbReference>
<dbReference type="Proteomes" id="UP000541444">
    <property type="component" value="Unassembled WGS sequence"/>
</dbReference>
<sequence>MLEGHRGLIPQLYAFALNYLMQRVLQAQNILNLLAYIEVGGFVVHLVLTWLAVFVLDYGLLGAALTLSLSCWSQVDLTALYKVYSPSSSSAIMLCLEIWYSQGIVLISGLLPNPTISFDSFSICMNYLNRDMQFMLGLSAAASVWVGNKLGTYHPKVVKLSAMVVTGRSVLISLIFSAFVLIFCTSLSKAYTSVYTVIEAITTLTSLLAISVFLNGIQPIL</sequence>
<dbReference type="InterPro" id="IPR002528">
    <property type="entry name" value="MATE_fam"/>
</dbReference>
<comment type="caution">
    <text evidence="3">The sequence shown here is derived from an EMBL/GenBank/DDBJ whole genome shotgun (WGS) entry which is preliminary data.</text>
</comment>
<dbReference type="EMBL" id="JACGCM010001210">
    <property type="protein sequence ID" value="KAF6158994.1"/>
    <property type="molecule type" value="Genomic_DNA"/>
</dbReference>
<reference evidence="3 4" key="1">
    <citation type="journal article" date="2020" name="IScience">
        <title>Genome Sequencing of the Endangered Kingdonia uniflora (Circaeasteraceae, Ranunculales) Reveals Potential Mechanisms of Evolutionary Specialization.</title>
        <authorList>
            <person name="Sun Y."/>
            <person name="Deng T."/>
            <person name="Zhang A."/>
            <person name="Moore M.J."/>
            <person name="Landis J.B."/>
            <person name="Lin N."/>
            <person name="Zhang H."/>
            <person name="Zhang X."/>
            <person name="Huang J."/>
            <person name="Zhang X."/>
            <person name="Sun H."/>
            <person name="Wang H."/>
        </authorList>
    </citation>
    <scope>NUCLEOTIDE SEQUENCE [LARGE SCALE GENOMIC DNA]</scope>
    <source>
        <strain evidence="3">TB1705</strain>
        <tissue evidence="3">Leaf</tissue>
    </source>
</reference>
<keyword evidence="2" id="KW-0472">Membrane</keyword>
<dbReference type="GO" id="GO:0016020">
    <property type="term" value="C:membrane"/>
    <property type="evidence" value="ECO:0007669"/>
    <property type="project" value="InterPro"/>
</dbReference>
<evidence type="ECO:0000256" key="2">
    <source>
        <dbReference type="SAM" id="Phobius"/>
    </source>
</evidence>
<dbReference type="OrthoDB" id="2126698at2759"/>
<organism evidence="3 4">
    <name type="scientific">Kingdonia uniflora</name>
    <dbReference type="NCBI Taxonomy" id="39325"/>
    <lineage>
        <taxon>Eukaryota</taxon>
        <taxon>Viridiplantae</taxon>
        <taxon>Streptophyta</taxon>
        <taxon>Embryophyta</taxon>
        <taxon>Tracheophyta</taxon>
        <taxon>Spermatophyta</taxon>
        <taxon>Magnoliopsida</taxon>
        <taxon>Ranunculales</taxon>
        <taxon>Circaeasteraceae</taxon>
        <taxon>Kingdonia</taxon>
    </lineage>
</organism>
<feature type="transmembrane region" description="Helical" evidence="2">
    <location>
        <begin position="30"/>
        <end position="52"/>
    </location>
</feature>
<proteinExistence type="inferred from homology"/>
<evidence type="ECO:0000256" key="1">
    <source>
        <dbReference type="ARBA" id="ARBA00010199"/>
    </source>
</evidence>
<dbReference type="AlphaFoldDB" id="A0A7J7MVX4"/>
<dbReference type="GO" id="GO:0042910">
    <property type="term" value="F:xenobiotic transmembrane transporter activity"/>
    <property type="evidence" value="ECO:0007669"/>
    <property type="project" value="InterPro"/>
</dbReference>